<dbReference type="PATRIC" id="fig|1208323.3.peg.3770"/>
<protein>
    <recommendedName>
        <fullName evidence="1">AB hydrolase-1 domain-containing protein</fullName>
    </recommendedName>
</protein>
<dbReference type="Pfam" id="PF12697">
    <property type="entry name" value="Abhydrolase_6"/>
    <property type="match status" value="1"/>
</dbReference>
<evidence type="ECO:0000259" key="1">
    <source>
        <dbReference type="Pfam" id="PF12697"/>
    </source>
</evidence>
<dbReference type="Proteomes" id="UP000006762">
    <property type="component" value="Unassembled WGS sequence"/>
</dbReference>
<keyword evidence="3" id="KW-1185">Reference proteome</keyword>
<dbReference type="PANTHER" id="PTHR10992:SF1086">
    <property type="entry name" value="AB HYDROLASE-1 DOMAIN-CONTAINING PROTEIN"/>
    <property type="match status" value="1"/>
</dbReference>
<dbReference type="GO" id="GO:0080030">
    <property type="term" value="F:methyl indole-3-acetate esterase activity"/>
    <property type="evidence" value="ECO:0007669"/>
    <property type="project" value="TreeGrafter"/>
</dbReference>
<dbReference type="STRING" id="1208323.B30_18252"/>
<dbReference type="InterPro" id="IPR045889">
    <property type="entry name" value="MES/HNL"/>
</dbReference>
<dbReference type="eggNOG" id="COG0596">
    <property type="taxonomic scope" value="Bacteria"/>
</dbReference>
<dbReference type="RefSeq" id="WP_009573669.1">
    <property type="nucleotide sequence ID" value="NZ_AMRK01000014.1"/>
</dbReference>
<dbReference type="InterPro" id="IPR029058">
    <property type="entry name" value="AB_hydrolase_fold"/>
</dbReference>
<comment type="caution">
    <text evidence="2">The sequence shown here is derived from an EMBL/GenBank/DDBJ whole genome shotgun (WGS) entry which is preliminary data.</text>
</comment>
<proteinExistence type="predicted"/>
<dbReference type="GO" id="GO:0080032">
    <property type="term" value="F:methyl jasmonate esterase activity"/>
    <property type="evidence" value="ECO:0007669"/>
    <property type="project" value="TreeGrafter"/>
</dbReference>
<dbReference type="SUPFAM" id="SSF53474">
    <property type="entry name" value="alpha/beta-Hydrolases"/>
    <property type="match status" value="1"/>
</dbReference>
<sequence length="241" mass="26636">MGTVEQSRAFVLVHGAGHGGWMWKQVRDQLHAKGHRVFTPTLTGLGERSHLMSGDITLQTHIDDVVNVFKWEDLTDAVLVGHSYAGWVVTGAMEQLEDRVSGIVYLDAFLPDNGQRGMDFLNEQQAAAFDEAQARGDVSRPGPNSKALRIQSEEDAAWVDSKITQQPIGVSLQALELTGARDRVAKKLYVRAPLFPQPRFDAALKRCQADDSWKTTVMENCGHDPMIDDPDAVVALLEDML</sequence>
<dbReference type="AlphaFoldDB" id="K2JT32"/>
<evidence type="ECO:0000313" key="3">
    <source>
        <dbReference type="Proteomes" id="UP000006762"/>
    </source>
</evidence>
<dbReference type="Gene3D" id="3.40.50.1820">
    <property type="entry name" value="alpha/beta hydrolase"/>
    <property type="match status" value="1"/>
</dbReference>
<gene>
    <name evidence="2" type="ORF">B30_18252</name>
</gene>
<feature type="domain" description="AB hydrolase-1" evidence="1">
    <location>
        <begin position="10"/>
        <end position="235"/>
    </location>
</feature>
<dbReference type="OrthoDB" id="9814966at2"/>
<dbReference type="InterPro" id="IPR000073">
    <property type="entry name" value="AB_hydrolase_1"/>
</dbReference>
<dbReference type="PANTHER" id="PTHR10992">
    <property type="entry name" value="METHYLESTERASE FAMILY MEMBER"/>
    <property type="match status" value="1"/>
</dbReference>
<organism evidence="2 3">
    <name type="scientific">Celeribacter baekdonensis B30</name>
    <dbReference type="NCBI Taxonomy" id="1208323"/>
    <lineage>
        <taxon>Bacteria</taxon>
        <taxon>Pseudomonadati</taxon>
        <taxon>Pseudomonadota</taxon>
        <taxon>Alphaproteobacteria</taxon>
        <taxon>Rhodobacterales</taxon>
        <taxon>Roseobacteraceae</taxon>
        <taxon>Celeribacter</taxon>
    </lineage>
</organism>
<evidence type="ECO:0000313" key="2">
    <source>
        <dbReference type="EMBL" id="EKE68315.1"/>
    </source>
</evidence>
<dbReference type="EMBL" id="AMRK01000014">
    <property type="protein sequence ID" value="EKE68315.1"/>
    <property type="molecule type" value="Genomic_DNA"/>
</dbReference>
<name>K2JT32_9RHOB</name>
<reference evidence="2 3" key="1">
    <citation type="submission" date="2012-09" db="EMBL/GenBank/DDBJ databases">
        <title>Celeribacter baekdonensis B30 Genome Sequencing.</title>
        <authorList>
            <person name="Wang W."/>
        </authorList>
    </citation>
    <scope>NUCLEOTIDE SEQUENCE [LARGE SCALE GENOMIC DNA]</scope>
    <source>
        <strain evidence="2 3">B30</strain>
    </source>
</reference>
<accession>K2JT32</accession>